<evidence type="ECO:0000256" key="8">
    <source>
        <dbReference type="ARBA" id="ARBA00022840"/>
    </source>
</evidence>
<evidence type="ECO:0000256" key="3">
    <source>
        <dbReference type="ARBA" id="ARBA00011245"/>
    </source>
</evidence>
<proteinExistence type="inferred from homology"/>
<evidence type="ECO:0000313" key="12">
    <source>
        <dbReference type="Proteomes" id="UP000731465"/>
    </source>
</evidence>
<dbReference type="RefSeq" id="WP_219936541.1">
    <property type="nucleotide sequence ID" value="NZ_JAGFNY010000003.1"/>
</dbReference>
<reference evidence="11 12" key="1">
    <citation type="submission" date="2021-03" db="EMBL/GenBank/DDBJ databases">
        <title>Succinivibrio sp. nov. isolated from feces of cow.</title>
        <authorList>
            <person name="Choi J.-Y."/>
        </authorList>
    </citation>
    <scope>NUCLEOTIDE SEQUENCE [LARGE SCALE GENOMIC DNA]</scope>
    <source>
        <strain evidence="11 12">AGMB01872</strain>
    </source>
</reference>
<comment type="catalytic activity">
    <reaction evidence="1 9 10">
        <text>(2R)-3-phosphoglycerate + ATP = (2R)-3-phospho-glyceroyl phosphate + ADP</text>
        <dbReference type="Rhea" id="RHEA:14801"/>
        <dbReference type="ChEBI" id="CHEBI:30616"/>
        <dbReference type="ChEBI" id="CHEBI:57604"/>
        <dbReference type="ChEBI" id="CHEBI:58272"/>
        <dbReference type="ChEBI" id="CHEBI:456216"/>
        <dbReference type="EC" id="2.7.2.3"/>
    </reaction>
</comment>
<dbReference type="InterPro" id="IPR001576">
    <property type="entry name" value="Phosphoglycerate_kinase"/>
</dbReference>
<comment type="caution">
    <text evidence="9">Lacks conserved residue(s) required for the propagation of feature annotation.</text>
</comment>
<sequence length="388" mass="41278">MAVLKMADLDLQGKRVLIRADLNVPLKDGKVASDKRIMATLPTIKLALEKGAKVMVISHLGRPTEGEYAEEFSLKPVADYIATKLPNVSVRLEKDYLNGVDVKENELVVLENCRFNVGEKKNAEDLSKKYAALCDVFVMDAFGTAHRAQATTYGAAQFAPVACAGPLLAAELDALGKVMDNPARPMVAIVGGSKVSTKLTVLNSLLKVCDQLIVGGGIANTFIKAQGNNVGKSLCEDELVNDAKEIAGKTNIPAFVDVVVGKEFSENAEATTKDLADIADDDMIFDLGPKSMANINEVLKNAKTILWNGPVGVFEFDQFALGTKSMADAIASSEAFSVAGGGDTINAIQKFGVTDKISYISTGGGAFLEFVEGKKLPAVEILEKRAAE</sequence>
<comment type="subunit">
    <text evidence="3 9">Monomer.</text>
</comment>
<dbReference type="InterPro" id="IPR036043">
    <property type="entry name" value="Phosphoglycerate_kinase_sf"/>
</dbReference>
<dbReference type="EC" id="2.7.2.3" evidence="4 9"/>
<feature type="binding site" evidence="9">
    <location>
        <begin position="21"/>
        <end position="23"/>
    </location>
    <ligand>
        <name>substrate</name>
    </ligand>
</feature>
<keyword evidence="9" id="KW-0963">Cytoplasm</keyword>
<keyword evidence="7 9" id="KW-0418">Kinase</keyword>
<evidence type="ECO:0000256" key="10">
    <source>
        <dbReference type="RuleBase" id="RU000532"/>
    </source>
</evidence>
<feature type="binding site" evidence="9">
    <location>
        <position position="114"/>
    </location>
    <ligand>
        <name>substrate</name>
    </ligand>
</feature>
<comment type="caution">
    <text evidence="11">The sequence shown here is derived from an EMBL/GenBank/DDBJ whole genome shotgun (WGS) entry which is preliminary data.</text>
</comment>
<feature type="binding site" evidence="9">
    <location>
        <position position="36"/>
    </location>
    <ligand>
        <name>substrate</name>
    </ligand>
</feature>
<dbReference type="PRINTS" id="PR00477">
    <property type="entry name" value="PHGLYCKINASE"/>
</dbReference>
<organism evidence="11 12">
    <name type="scientific">Succinivibrio faecicola</name>
    <dbReference type="NCBI Taxonomy" id="2820300"/>
    <lineage>
        <taxon>Bacteria</taxon>
        <taxon>Pseudomonadati</taxon>
        <taxon>Pseudomonadota</taxon>
        <taxon>Gammaproteobacteria</taxon>
        <taxon>Aeromonadales</taxon>
        <taxon>Succinivibrionaceae</taxon>
        <taxon>Succinivibrio</taxon>
    </lineage>
</organism>
<dbReference type="InterPro" id="IPR015824">
    <property type="entry name" value="Phosphoglycerate_kinase_N"/>
</dbReference>
<dbReference type="SUPFAM" id="SSF53748">
    <property type="entry name" value="Phosphoglycerate kinase"/>
    <property type="match status" value="1"/>
</dbReference>
<keyword evidence="12" id="KW-1185">Reference proteome</keyword>
<dbReference type="EMBL" id="JAGFNY010000003">
    <property type="protein sequence ID" value="MBW7569677.1"/>
    <property type="molecule type" value="Genomic_DNA"/>
</dbReference>
<feature type="binding site" evidence="9">
    <location>
        <position position="198"/>
    </location>
    <ligand>
        <name>ATP</name>
        <dbReference type="ChEBI" id="CHEBI:30616"/>
    </ligand>
</feature>
<comment type="similarity">
    <text evidence="2 9 10">Belongs to the phosphoglycerate kinase family.</text>
</comment>
<dbReference type="PIRSF" id="PIRSF000724">
    <property type="entry name" value="Pgk"/>
    <property type="match status" value="1"/>
</dbReference>
<dbReference type="GO" id="GO:0016301">
    <property type="term" value="F:kinase activity"/>
    <property type="evidence" value="ECO:0007669"/>
    <property type="project" value="UniProtKB-KW"/>
</dbReference>
<feature type="binding site" evidence="9">
    <location>
        <begin position="341"/>
        <end position="344"/>
    </location>
    <ligand>
        <name>ATP</name>
        <dbReference type="ChEBI" id="CHEBI:30616"/>
    </ligand>
</feature>
<evidence type="ECO:0000313" key="11">
    <source>
        <dbReference type="EMBL" id="MBW7569677.1"/>
    </source>
</evidence>
<feature type="binding site" evidence="9">
    <location>
        <position position="315"/>
    </location>
    <ligand>
        <name>ATP</name>
        <dbReference type="ChEBI" id="CHEBI:30616"/>
    </ligand>
</feature>
<keyword evidence="6 9" id="KW-0547">Nucleotide-binding</keyword>
<comment type="subcellular location">
    <subcellularLocation>
        <location evidence="9">Cytoplasm</location>
    </subcellularLocation>
</comment>
<evidence type="ECO:0000256" key="5">
    <source>
        <dbReference type="ARBA" id="ARBA00022679"/>
    </source>
</evidence>
<dbReference type="Gene3D" id="3.40.50.1260">
    <property type="entry name" value="Phosphoglycerate kinase, N-terminal domain"/>
    <property type="match status" value="2"/>
</dbReference>
<feature type="binding site" evidence="9">
    <location>
        <position position="147"/>
    </location>
    <ligand>
        <name>substrate</name>
    </ligand>
</feature>
<keyword evidence="9" id="KW-0324">Glycolysis</keyword>
<feature type="binding site" evidence="9">
    <location>
        <begin position="59"/>
        <end position="62"/>
    </location>
    <ligand>
        <name>substrate</name>
    </ligand>
</feature>
<keyword evidence="8 9" id="KW-0067">ATP-binding</keyword>
<comment type="pathway">
    <text evidence="9">Carbohydrate degradation; glycolysis; pyruvate from D-glyceraldehyde 3-phosphate: step 2/5.</text>
</comment>
<dbReference type="PANTHER" id="PTHR11406:SF23">
    <property type="entry name" value="PHOSPHOGLYCERATE KINASE 1, CHLOROPLASTIC-RELATED"/>
    <property type="match status" value="1"/>
</dbReference>
<dbReference type="Proteomes" id="UP000731465">
    <property type="component" value="Unassembled WGS sequence"/>
</dbReference>
<evidence type="ECO:0000256" key="9">
    <source>
        <dbReference type="HAMAP-Rule" id="MF_00145"/>
    </source>
</evidence>
<accession>A0ABS7DEF6</accession>
<name>A0ABS7DEF6_9GAMM</name>
<evidence type="ECO:0000256" key="4">
    <source>
        <dbReference type="ARBA" id="ARBA00013061"/>
    </source>
</evidence>
<dbReference type="Pfam" id="PF00162">
    <property type="entry name" value="PGK"/>
    <property type="match status" value="1"/>
</dbReference>
<dbReference type="PROSITE" id="PS00111">
    <property type="entry name" value="PGLYCERATE_KINASE"/>
    <property type="match status" value="1"/>
</dbReference>
<gene>
    <name evidence="9" type="primary">pgk</name>
    <name evidence="11" type="ORF">J5V48_02085</name>
</gene>
<dbReference type="InterPro" id="IPR015911">
    <property type="entry name" value="Phosphoglycerate_kinase_CS"/>
</dbReference>
<evidence type="ECO:0000256" key="1">
    <source>
        <dbReference type="ARBA" id="ARBA00000642"/>
    </source>
</evidence>
<evidence type="ECO:0000256" key="7">
    <source>
        <dbReference type="ARBA" id="ARBA00022777"/>
    </source>
</evidence>
<protein>
    <recommendedName>
        <fullName evidence="4 9">Phosphoglycerate kinase</fullName>
        <ecNumber evidence="4 9">2.7.2.3</ecNumber>
    </recommendedName>
</protein>
<evidence type="ECO:0000256" key="2">
    <source>
        <dbReference type="ARBA" id="ARBA00008982"/>
    </source>
</evidence>
<dbReference type="HAMAP" id="MF_00145">
    <property type="entry name" value="Phosphoglyc_kinase"/>
    <property type="match status" value="1"/>
</dbReference>
<evidence type="ECO:0000256" key="6">
    <source>
        <dbReference type="ARBA" id="ARBA00022741"/>
    </source>
</evidence>
<keyword evidence="5 9" id="KW-0808">Transferase</keyword>
<dbReference type="PANTHER" id="PTHR11406">
    <property type="entry name" value="PHOSPHOGLYCERATE KINASE"/>
    <property type="match status" value="1"/>
</dbReference>